<name>R7ZWW4_9BACT</name>
<accession>R7ZWW4</accession>
<protein>
    <submittedName>
        <fullName evidence="2">Uncharacterized protein</fullName>
    </submittedName>
</protein>
<gene>
    <name evidence="2" type="ORF">ADIS_1014</name>
</gene>
<comment type="caution">
    <text evidence="2">The sequence shown here is derived from an EMBL/GenBank/DDBJ whole genome shotgun (WGS) entry which is preliminary data.</text>
</comment>
<keyword evidence="1" id="KW-0472">Membrane</keyword>
<evidence type="ECO:0000256" key="1">
    <source>
        <dbReference type="SAM" id="Phobius"/>
    </source>
</evidence>
<sequence>MKKVVYITLSFFAVLLIALVTIPWLFKDRILQKVEQELDASLNARVYFDYDQVSLSALRRFPNISARLGDFGVVGNAPFEADTLVDIGRLEVNFNLFSVLFGDYPELTGIRLEDGNVYVKVLSDGTANYDITYPSEATEDGSPSQFKIGVNRIEVKNLGFIYDDREMDFFMALGALDLQGTGDFTLDVYDMVIKGGGQLVRMDYEGSNYLLDKQLAVDTRVNVDLENMLFSFGDASASLNDFHFGVDGSIALPADGISFDLDFFGKENTFKSLLSLVPGMYTDSFSSLKTSGQMDFKGFVRGIYSDDRFPAFQLGLKVEDGMFQYPDLPKPVRDVSIDLLVDNPSGVVDQTEINLSDFSLKFGDQPISGRVYVQNLVDFDLDGRLVGSLDLAELTSIFPLEGMQLRGNLAIDATAKGRYDSLTNTIPTIQAAMNFANGYVKSVEYPAAIEDIALRSTISNTTGKMNDLVVDVSSVGFKLDGEPVAGSLKIRDLEKLIWDVSVHGVVDLGKLLAIFPQENLIMEGRIQADIDSEGSYADVEAARYDRINVSGLVALNDFFFADADLPQGIRIREAKADFSPRVIQLTKFDSRLGQSPVTATGRLSNYLAYLLGEEGAALVGNLDLQSSSFNVNEWLTTSGEPAGSDQPLQVIDLPRNIDFNMSVEAGEIIYDNLVLKNARGNMALRDGILTFRNFSTNALGGSLGFSGSYNSREIAAPLFDFVFDVNALQIQDAFKTFNTIRIFAPVAEHITGSFTTRFELSGILGQDMMPVLSSLDGKGLVRLAETAIQNSQLIRGITSLTRLNDSANLNLRPFNIQAEIQDGMLKVPPFDLRIWDYEARIQGSTGFDGSISYLVSMQVPAEKFGSQLIGLASGLTGTDLSGTSIPLAINIGGTYGNPRIGLATGDNLEGYLTNMLRSRVSAAGTRVQEQLAAEFQAREDSLRQEIRERAEVVKDSVRAEADRVLDQTKERAAEEVKGLIRGLTRPKP</sequence>
<dbReference type="GO" id="GO:0090313">
    <property type="term" value="P:regulation of protein targeting to membrane"/>
    <property type="evidence" value="ECO:0007669"/>
    <property type="project" value="TreeGrafter"/>
</dbReference>
<evidence type="ECO:0000313" key="2">
    <source>
        <dbReference type="EMBL" id="EON78499.1"/>
    </source>
</evidence>
<dbReference type="PANTHER" id="PTHR30441:SF8">
    <property type="entry name" value="DUF748 DOMAIN-CONTAINING PROTEIN"/>
    <property type="match status" value="1"/>
</dbReference>
<dbReference type="STRING" id="1232681.ADIS_1014"/>
<dbReference type="InterPro" id="IPR052894">
    <property type="entry name" value="AsmA-related"/>
</dbReference>
<organism evidence="2 3">
    <name type="scientific">Lunatimonas lonarensis</name>
    <dbReference type="NCBI Taxonomy" id="1232681"/>
    <lineage>
        <taxon>Bacteria</taxon>
        <taxon>Pseudomonadati</taxon>
        <taxon>Bacteroidota</taxon>
        <taxon>Cytophagia</taxon>
        <taxon>Cytophagales</taxon>
        <taxon>Cyclobacteriaceae</taxon>
    </lineage>
</organism>
<dbReference type="PANTHER" id="PTHR30441">
    <property type="entry name" value="DUF748 DOMAIN-CONTAINING PROTEIN"/>
    <property type="match status" value="1"/>
</dbReference>
<dbReference type="PATRIC" id="fig|1288963.3.peg.1013"/>
<dbReference type="RefSeq" id="WP_010853161.1">
    <property type="nucleotide sequence ID" value="NZ_AQHR01000034.1"/>
</dbReference>
<dbReference type="OrthoDB" id="596403at2"/>
<keyword evidence="1" id="KW-0812">Transmembrane</keyword>
<dbReference type="AlphaFoldDB" id="R7ZWW4"/>
<feature type="transmembrane region" description="Helical" evidence="1">
    <location>
        <begin position="7"/>
        <end position="26"/>
    </location>
</feature>
<dbReference type="GO" id="GO:0005886">
    <property type="term" value="C:plasma membrane"/>
    <property type="evidence" value="ECO:0007669"/>
    <property type="project" value="TreeGrafter"/>
</dbReference>
<dbReference type="EMBL" id="AQHR01000034">
    <property type="protein sequence ID" value="EON78499.1"/>
    <property type="molecule type" value="Genomic_DNA"/>
</dbReference>
<keyword evidence="3" id="KW-1185">Reference proteome</keyword>
<keyword evidence="1" id="KW-1133">Transmembrane helix</keyword>
<evidence type="ECO:0000313" key="3">
    <source>
        <dbReference type="Proteomes" id="UP000013909"/>
    </source>
</evidence>
<proteinExistence type="predicted"/>
<dbReference type="Proteomes" id="UP000013909">
    <property type="component" value="Unassembled WGS sequence"/>
</dbReference>
<reference evidence="2 3" key="1">
    <citation type="submission" date="2013-02" db="EMBL/GenBank/DDBJ databases">
        <title>A novel strain isolated from Lonar lake, Maharashtra, India.</title>
        <authorList>
            <person name="Singh A."/>
        </authorList>
    </citation>
    <scope>NUCLEOTIDE SEQUENCE [LARGE SCALE GENOMIC DNA]</scope>
    <source>
        <strain evidence="2 3">AK24</strain>
    </source>
</reference>